<dbReference type="Proteomes" id="UP000072003">
    <property type="component" value="Unassembled WGS sequence"/>
</dbReference>
<accession>A0A0Z8DS36</accession>
<organism evidence="1 2">
    <name type="scientific">Streptococcus suis</name>
    <dbReference type="NCBI Taxonomy" id="1307"/>
    <lineage>
        <taxon>Bacteria</taxon>
        <taxon>Bacillati</taxon>
        <taxon>Bacillota</taxon>
        <taxon>Bacilli</taxon>
        <taxon>Lactobacillales</taxon>
        <taxon>Streptococcaceae</taxon>
        <taxon>Streptococcus</taxon>
    </lineage>
</organism>
<evidence type="ECO:0000313" key="1">
    <source>
        <dbReference type="EMBL" id="CYU26394.1"/>
    </source>
</evidence>
<dbReference type="RefSeq" id="WP_044670357.1">
    <property type="nucleotide sequence ID" value="NZ_CEDC01000003.1"/>
</dbReference>
<reference evidence="1 2" key="1">
    <citation type="submission" date="2016-02" db="EMBL/GenBank/DDBJ databases">
        <authorList>
            <consortium name="Pathogen Informatics"/>
        </authorList>
    </citation>
    <scope>NUCLEOTIDE SEQUENCE [LARGE SCALE GENOMIC DNA]</scope>
    <source>
        <strain evidence="1 2">LSS100</strain>
    </source>
</reference>
<dbReference type="AlphaFoldDB" id="A0A0Z8DS36"/>
<name>A0A0Z8DS36_STRSU</name>
<dbReference type="EMBL" id="FIFN01000019">
    <property type="protein sequence ID" value="CYU26394.1"/>
    <property type="molecule type" value="Genomic_DNA"/>
</dbReference>
<proteinExistence type="predicted"/>
<evidence type="ECO:0000313" key="2">
    <source>
        <dbReference type="Proteomes" id="UP000072003"/>
    </source>
</evidence>
<gene>
    <name evidence="1" type="ORF">ERS132462_01693</name>
</gene>
<protein>
    <submittedName>
        <fullName evidence="1">Phage protein</fullName>
    </submittedName>
</protein>
<sequence>MVVPEKEYALYKGDKLLAIGTAKELAEQFGVKVSTIHFYKSPAYIKRTSDARGRRLVEI</sequence>